<name>A0A3E4WF16_9BACT</name>
<evidence type="ECO:0000313" key="2">
    <source>
        <dbReference type="Proteomes" id="UP000260780"/>
    </source>
</evidence>
<dbReference type="Proteomes" id="UP000260780">
    <property type="component" value="Unassembled WGS sequence"/>
</dbReference>
<organism evidence="1 2">
    <name type="scientific">Phocaeicola plebeius</name>
    <dbReference type="NCBI Taxonomy" id="310297"/>
    <lineage>
        <taxon>Bacteria</taxon>
        <taxon>Pseudomonadati</taxon>
        <taxon>Bacteroidota</taxon>
        <taxon>Bacteroidia</taxon>
        <taxon>Bacteroidales</taxon>
        <taxon>Bacteroidaceae</taxon>
        <taxon>Phocaeicola</taxon>
    </lineage>
</organism>
<comment type="caution">
    <text evidence="1">The sequence shown here is derived from an EMBL/GenBank/DDBJ whole genome shotgun (WGS) entry which is preliminary data.</text>
</comment>
<gene>
    <name evidence="1" type="ORF">DXC17_06805</name>
</gene>
<dbReference type="AlphaFoldDB" id="A0A3E4WF16"/>
<proteinExistence type="predicted"/>
<dbReference type="EMBL" id="QSTF01000012">
    <property type="protein sequence ID" value="RGM40813.1"/>
    <property type="molecule type" value="Genomic_DNA"/>
</dbReference>
<protein>
    <recommendedName>
        <fullName evidence="3">Virulence protein</fullName>
    </recommendedName>
</protein>
<evidence type="ECO:0000313" key="1">
    <source>
        <dbReference type="EMBL" id="RGM40813.1"/>
    </source>
</evidence>
<evidence type="ECO:0008006" key="3">
    <source>
        <dbReference type="Google" id="ProtNLM"/>
    </source>
</evidence>
<dbReference type="RefSeq" id="WP_117747752.1">
    <property type="nucleotide sequence ID" value="NZ_QSTF01000012.1"/>
</dbReference>
<accession>A0A3E4WF16</accession>
<reference evidence="1 2" key="1">
    <citation type="submission" date="2018-08" db="EMBL/GenBank/DDBJ databases">
        <title>A genome reference for cultivated species of the human gut microbiota.</title>
        <authorList>
            <person name="Zou Y."/>
            <person name="Xue W."/>
            <person name="Luo G."/>
        </authorList>
    </citation>
    <scope>NUCLEOTIDE SEQUENCE [LARGE SCALE GENOMIC DNA]</scope>
    <source>
        <strain evidence="1 2">OM08-14</strain>
    </source>
</reference>
<sequence length="124" mass="14411">MKRDIIHIMEDGRIVIPAVHPDKIRMDEAELVGLFNVVAPTLRAAKKRIYKLGILQPFTAEQRIPLNEGYQVVYNLEMIFALAFQINTYPAQQLRKYIISRLFQTEKSMVICMVNSNHKSYLKC</sequence>